<organism evidence="6 7">
    <name type="scientific">Phoenix dactylifera</name>
    <name type="common">Date palm</name>
    <dbReference type="NCBI Taxonomy" id="42345"/>
    <lineage>
        <taxon>Eukaryota</taxon>
        <taxon>Viridiplantae</taxon>
        <taxon>Streptophyta</taxon>
        <taxon>Embryophyta</taxon>
        <taxon>Tracheophyta</taxon>
        <taxon>Spermatophyta</taxon>
        <taxon>Magnoliopsida</taxon>
        <taxon>Liliopsida</taxon>
        <taxon>Arecaceae</taxon>
        <taxon>Coryphoideae</taxon>
        <taxon>Phoeniceae</taxon>
        <taxon>Phoenix</taxon>
    </lineage>
</organism>
<gene>
    <name evidence="7" type="primary">LOC103704184</name>
</gene>
<feature type="chain" id="PRO_5034057663" evidence="4">
    <location>
        <begin position="27"/>
        <end position="350"/>
    </location>
</feature>
<feature type="transmembrane region" description="Helical" evidence="3">
    <location>
        <begin position="286"/>
        <end position="313"/>
    </location>
</feature>
<dbReference type="Pfam" id="PF00139">
    <property type="entry name" value="Lectin_legB"/>
    <property type="match status" value="1"/>
</dbReference>
<keyword evidence="3" id="KW-0812">Transmembrane</keyword>
<dbReference type="RefSeq" id="XP_008785595.2">
    <property type="nucleotide sequence ID" value="XM_008787373.3"/>
</dbReference>
<keyword evidence="3" id="KW-0472">Membrane</keyword>
<feature type="domain" description="Legume lectin" evidence="5">
    <location>
        <begin position="36"/>
        <end position="256"/>
    </location>
</feature>
<sequence>MAFLVVSRYSPLFAILFVASLAGLHCESPGKSPAFSFRFERFEKNRSLDAVIALYGDAEISDFVVGITRPAVFSSGRVVYRKPVRFLGRNPSFSTYFAFSVSSPDGGEGLAFFLAPSSSPVKESTNGLHFGLPPGATAVKFETRTEPETGSHIRVEVGGEISKQSSNLSNVSLVLHGGEKVHSWVDYDGDSKRFEVRLSKSSDSRPLSPLVSYPIDLSRVLQREEKLVGISSSSGNSTQTSSVYSWSFAVKRGAPYSMHSEPLDPRPFVVRARESPPIHLRRTYPWGVFVAMVFAAACGGLLTFFVMFVWFALIARRPVAPVEYPVHPVEVGYQQIELVAGEKGVDSTKK</sequence>
<evidence type="ECO:0000256" key="2">
    <source>
        <dbReference type="ARBA" id="ARBA00022734"/>
    </source>
</evidence>
<proteinExistence type="inferred from homology"/>
<dbReference type="GO" id="GO:0030246">
    <property type="term" value="F:carbohydrate binding"/>
    <property type="evidence" value="ECO:0007669"/>
    <property type="project" value="UniProtKB-KW"/>
</dbReference>
<dbReference type="InterPro" id="IPR050258">
    <property type="entry name" value="Leguminous_Lectin"/>
</dbReference>
<dbReference type="OrthoDB" id="2019747at2759"/>
<dbReference type="Gene3D" id="2.60.120.200">
    <property type="match status" value="1"/>
</dbReference>
<accession>A0A8B7BUE1</accession>
<protein>
    <submittedName>
        <fullName evidence="7">L-type lectin-domain containing receptor kinase VIII.1-like</fullName>
    </submittedName>
</protein>
<reference evidence="6" key="1">
    <citation type="journal article" date="2019" name="Nat. Commun.">
        <title>Genome-wide association mapping of date palm fruit traits.</title>
        <authorList>
            <person name="Hazzouri K.M."/>
            <person name="Gros-Balthazard M."/>
            <person name="Flowers J.M."/>
            <person name="Copetti D."/>
            <person name="Lemansour A."/>
            <person name="Lebrun M."/>
            <person name="Masmoudi K."/>
            <person name="Ferrand S."/>
            <person name="Dhar M.I."/>
            <person name="Fresquez Z.A."/>
            <person name="Rosas U."/>
            <person name="Zhang J."/>
            <person name="Talag J."/>
            <person name="Lee S."/>
            <person name="Kudrna D."/>
            <person name="Powell R.F."/>
            <person name="Leitch I.J."/>
            <person name="Krueger R.R."/>
            <person name="Wing R.A."/>
            <person name="Amiri K.M.A."/>
            <person name="Purugganan M.D."/>
        </authorList>
    </citation>
    <scope>NUCLEOTIDE SEQUENCE [LARGE SCALE GENOMIC DNA]</scope>
    <source>
        <strain evidence="6">cv. Khalas</strain>
    </source>
</reference>
<dbReference type="PANTHER" id="PTHR32401:SF16">
    <property type="entry name" value="CONCANAVALIN A-LIKE LECTIN FAMILY PROTEIN"/>
    <property type="match status" value="1"/>
</dbReference>
<comment type="similarity">
    <text evidence="1">Belongs to the leguminous lectin family.</text>
</comment>
<evidence type="ECO:0000313" key="7">
    <source>
        <dbReference type="RefSeq" id="XP_008785595.2"/>
    </source>
</evidence>
<evidence type="ECO:0000256" key="3">
    <source>
        <dbReference type="SAM" id="Phobius"/>
    </source>
</evidence>
<keyword evidence="6" id="KW-1185">Reference proteome</keyword>
<evidence type="ECO:0000256" key="1">
    <source>
        <dbReference type="ARBA" id="ARBA00007606"/>
    </source>
</evidence>
<dbReference type="GeneID" id="103704184"/>
<reference evidence="7" key="2">
    <citation type="submission" date="2025-08" db="UniProtKB">
        <authorList>
            <consortium name="RefSeq"/>
        </authorList>
    </citation>
    <scope>IDENTIFICATION</scope>
    <source>
        <tissue evidence="7">Young leaves</tissue>
    </source>
</reference>
<dbReference type="SUPFAM" id="SSF49899">
    <property type="entry name" value="Concanavalin A-like lectins/glucanases"/>
    <property type="match status" value="1"/>
</dbReference>
<dbReference type="PANTHER" id="PTHR32401">
    <property type="entry name" value="CONCANAVALIN A-LIKE LECTIN FAMILY PROTEIN"/>
    <property type="match status" value="1"/>
</dbReference>
<evidence type="ECO:0000313" key="6">
    <source>
        <dbReference type="Proteomes" id="UP000228380"/>
    </source>
</evidence>
<dbReference type="InterPro" id="IPR013320">
    <property type="entry name" value="ConA-like_dom_sf"/>
</dbReference>
<dbReference type="CDD" id="cd06899">
    <property type="entry name" value="lectin_legume_LecRK_Arcelin_ConA"/>
    <property type="match status" value="1"/>
</dbReference>
<keyword evidence="2" id="KW-0430">Lectin</keyword>
<feature type="signal peptide" evidence="4">
    <location>
        <begin position="1"/>
        <end position="26"/>
    </location>
</feature>
<evidence type="ECO:0000259" key="5">
    <source>
        <dbReference type="Pfam" id="PF00139"/>
    </source>
</evidence>
<dbReference type="AlphaFoldDB" id="A0A8B7BUE1"/>
<dbReference type="Proteomes" id="UP000228380">
    <property type="component" value="Chromosome 3"/>
</dbReference>
<keyword evidence="3" id="KW-1133">Transmembrane helix</keyword>
<keyword evidence="4" id="KW-0732">Signal</keyword>
<dbReference type="InterPro" id="IPR001220">
    <property type="entry name" value="Legume_lectin_dom"/>
</dbReference>
<evidence type="ECO:0000256" key="4">
    <source>
        <dbReference type="SAM" id="SignalP"/>
    </source>
</evidence>
<dbReference type="KEGG" id="pda:103704184"/>
<name>A0A8B7BUE1_PHODC</name>